<dbReference type="Pfam" id="PF00043">
    <property type="entry name" value="GST_C"/>
    <property type="match status" value="1"/>
</dbReference>
<dbReference type="InterPro" id="IPR036282">
    <property type="entry name" value="Glutathione-S-Trfase_C_sf"/>
</dbReference>
<evidence type="ECO:0000259" key="4">
    <source>
        <dbReference type="PROSITE" id="PS50040"/>
    </source>
</evidence>
<organism evidence="6 7">
    <name type="scientific">Fragariocoptes setiger</name>
    <dbReference type="NCBI Taxonomy" id="1670756"/>
    <lineage>
        <taxon>Eukaryota</taxon>
        <taxon>Metazoa</taxon>
        <taxon>Ecdysozoa</taxon>
        <taxon>Arthropoda</taxon>
        <taxon>Chelicerata</taxon>
        <taxon>Arachnida</taxon>
        <taxon>Acari</taxon>
        <taxon>Acariformes</taxon>
        <taxon>Trombidiformes</taxon>
        <taxon>Prostigmata</taxon>
        <taxon>Eupodina</taxon>
        <taxon>Eriophyoidea</taxon>
        <taxon>Phytoptidae</taxon>
        <taxon>Fragariocoptes</taxon>
    </lineage>
</organism>
<dbReference type="InterPro" id="IPR050802">
    <property type="entry name" value="EF-GSTs"/>
</dbReference>
<evidence type="ECO:0000256" key="2">
    <source>
        <dbReference type="ARBA" id="ARBA00022917"/>
    </source>
</evidence>
<evidence type="ECO:0000259" key="5">
    <source>
        <dbReference type="PROSITE" id="PS50405"/>
    </source>
</evidence>
<dbReference type="InterPro" id="IPR004046">
    <property type="entry name" value="GST_C"/>
</dbReference>
<dbReference type="PROSITE" id="PS50405">
    <property type="entry name" value="GST_CTER"/>
    <property type="match status" value="1"/>
</dbReference>
<name>A0ABQ7SBZ7_9ACAR</name>
<dbReference type="Proteomes" id="UP000825002">
    <property type="component" value="Unassembled WGS sequence"/>
</dbReference>
<reference evidence="6 7" key="1">
    <citation type="submission" date="2020-10" db="EMBL/GenBank/DDBJ databases">
        <authorList>
            <person name="Klimov P.B."/>
            <person name="Dyachkov S.M."/>
            <person name="Chetverikov P.E."/>
        </authorList>
    </citation>
    <scope>NUCLEOTIDE SEQUENCE [LARGE SCALE GENOMIC DNA]</scope>
    <source>
        <strain evidence="6">BMOC 18-1129-001#AD2665</strain>
        <tissue evidence="6">Entire mites</tissue>
    </source>
</reference>
<evidence type="ECO:0008006" key="8">
    <source>
        <dbReference type="Google" id="ProtNLM"/>
    </source>
</evidence>
<dbReference type="InterPro" id="IPR010987">
    <property type="entry name" value="Glutathione-S-Trfase_C-like"/>
</dbReference>
<sequence length="266" mass="30968">MPNLASLEALDEYFLDNSFVCDQKLSVADLAFASTLQHMFDEKIIDSKESRKYRNLNRYLTTLKAQPEYRDVANLKLFKSTKASGDASPKSSAEESADLLEQLEKSKPKDPWASLPVGKFDFDDFKRNFSNNPEDVSIPYFWSKFDPEHYSIWASDYNYNDELGLTFMSCNLIGGMYQRIEKMRKAAFASMCVWGEDHKNIIAGVWVWRGQDLAFKLTEDWQVDYESYTWRKLDPNAEETKQLVDTFFRRGGTYKGYKYCDGKIFK</sequence>
<keyword evidence="1 3" id="KW-0251">Elongation factor</keyword>
<dbReference type="PANTHER" id="PTHR43986">
    <property type="entry name" value="ELONGATION FACTOR 1-GAMMA"/>
    <property type="match status" value="1"/>
</dbReference>
<dbReference type="PROSITE" id="PS50040">
    <property type="entry name" value="EF1G_C"/>
    <property type="match status" value="1"/>
</dbReference>
<comment type="caution">
    <text evidence="6">The sequence shown here is derived from an EMBL/GenBank/DDBJ whole genome shotgun (WGS) entry which is preliminary data.</text>
</comment>
<protein>
    <recommendedName>
        <fullName evidence="8">Elongation factor 1-gamma</fullName>
    </recommendedName>
</protein>
<evidence type="ECO:0000256" key="1">
    <source>
        <dbReference type="ARBA" id="ARBA00022768"/>
    </source>
</evidence>
<evidence type="ECO:0000313" key="7">
    <source>
        <dbReference type="Proteomes" id="UP000825002"/>
    </source>
</evidence>
<dbReference type="InterPro" id="IPR036433">
    <property type="entry name" value="EF1B_G_C_sf"/>
</dbReference>
<dbReference type="SMART" id="SM01183">
    <property type="entry name" value="EF1G"/>
    <property type="match status" value="1"/>
</dbReference>
<feature type="domain" description="GST C-terminal" evidence="5">
    <location>
        <begin position="1"/>
        <end position="83"/>
    </location>
</feature>
<dbReference type="InterPro" id="IPR001662">
    <property type="entry name" value="EF1B_G_C"/>
</dbReference>
<accession>A0ABQ7SBZ7</accession>
<dbReference type="SUPFAM" id="SSF89942">
    <property type="entry name" value="eEF1-gamma domain"/>
    <property type="match status" value="1"/>
</dbReference>
<feature type="domain" description="EF-1-gamma C-terminal" evidence="4">
    <location>
        <begin position="108"/>
        <end position="266"/>
    </location>
</feature>
<evidence type="ECO:0000313" key="6">
    <source>
        <dbReference type="EMBL" id="KAG9510897.1"/>
    </source>
</evidence>
<dbReference type="Gene3D" id="3.30.70.1010">
    <property type="entry name" value="Translation elongation factor EF1B, gamma chain, conserved domain"/>
    <property type="match status" value="1"/>
</dbReference>
<proteinExistence type="predicted"/>
<dbReference type="Pfam" id="PF00647">
    <property type="entry name" value="EF1G"/>
    <property type="match status" value="1"/>
</dbReference>
<evidence type="ECO:0000256" key="3">
    <source>
        <dbReference type="PROSITE-ProRule" id="PRU00519"/>
    </source>
</evidence>
<dbReference type="SUPFAM" id="SSF47616">
    <property type="entry name" value="GST C-terminal domain-like"/>
    <property type="match status" value="1"/>
</dbReference>
<dbReference type="Gene3D" id="1.20.1050.10">
    <property type="match status" value="1"/>
</dbReference>
<keyword evidence="2 3" id="KW-0648">Protein biosynthesis</keyword>
<gene>
    <name evidence="6" type="ORF">GZH46_00545</name>
</gene>
<keyword evidence="7" id="KW-1185">Reference proteome</keyword>
<dbReference type="PANTHER" id="PTHR43986:SF1">
    <property type="entry name" value="ELONGATION FACTOR 1-GAMMA"/>
    <property type="match status" value="1"/>
</dbReference>
<feature type="non-terminal residue" evidence="6">
    <location>
        <position position="1"/>
    </location>
</feature>
<dbReference type="EMBL" id="JAIFTH010000058">
    <property type="protein sequence ID" value="KAG9510897.1"/>
    <property type="molecule type" value="Genomic_DNA"/>
</dbReference>